<proteinExistence type="predicted"/>
<name>C7MLP0_CRYCD</name>
<evidence type="ECO:0008006" key="4">
    <source>
        <dbReference type="Google" id="ProtNLM"/>
    </source>
</evidence>
<dbReference type="HOGENOM" id="CLU_033888_0_0_11"/>
<dbReference type="RefSeq" id="WP_012802535.1">
    <property type="nucleotide sequence ID" value="NC_013170.1"/>
</dbReference>
<reference evidence="2 3" key="1">
    <citation type="journal article" date="2009" name="Stand. Genomic Sci.">
        <title>Complete genome sequence of Cryptobacterium curtum type strain (12-3).</title>
        <authorList>
            <person name="Mavrommatis K."/>
            <person name="Pukall R."/>
            <person name="Rohde C."/>
            <person name="Chen F."/>
            <person name="Sims D."/>
            <person name="Brettin T."/>
            <person name="Kuske C."/>
            <person name="Detter J.C."/>
            <person name="Han C."/>
            <person name="Lapidus A."/>
            <person name="Copeland A."/>
            <person name="Glavina Del Rio T."/>
            <person name="Nolan M."/>
            <person name="Lucas S."/>
            <person name="Tice H."/>
            <person name="Cheng J.F."/>
            <person name="Bruce D."/>
            <person name="Goodwin L."/>
            <person name="Pitluck S."/>
            <person name="Ovchinnikova G."/>
            <person name="Pati A."/>
            <person name="Ivanova N."/>
            <person name="Chen A."/>
            <person name="Palaniappan K."/>
            <person name="Chain P."/>
            <person name="D'haeseleer P."/>
            <person name="Goker M."/>
            <person name="Bristow J."/>
            <person name="Eisen J.A."/>
            <person name="Markowitz V."/>
            <person name="Hugenholtz P."/>
            <person name="Rohde M."/>
            <person name="Klenk H.P."/>
            <person name="Kyrpides N.C."/>
        </authorList>
    </citation>
    <scope>NUCLEOTIDE SEQUENCE [LARGE SCALE GENOMIC DNA]</scope>
    <source>
        <strain evidence="3">ATCC 700683 / DSM 15641 / 12-3</strain>
    </source>
</reference>
<organism evidence="2 3">
    <name type="scientific">Cryptobacterium curtum (strain ATCC 700683 / DSM 15641 / CCUG 43107 / 12-3)</name>
    <dbReference type="NCBI Taxonomy" id="469378"/>
    <lineage>
        <taxon>Bacteria</taxon>
        <taxon>Bacillati</taxon>
        <taxon>Actinomycetota</taxon>
        <taxon>Coriobacteriia</taxon>
        <taxon>Eggerthellales</taxon>
        <taxon>Eggerthellaceae</taxon>
        <taxon>Cryptobacterium</taxon>
    </lineage>
</organism>
<dbReference type="OrthoDB" id="1757142at2"/>
<accession>C7MLP0</accession>
<dbReference type="SUPFAM" id="SSF53448">
    <property type="entry name" value="Nucleotide-diphospho-sugar transferases"/>
    <property type="match status" value="1"/>
</dbReference>
<dbReference type="Proteomes" id="UP000000954">
    <property type="component" value="Chromosome"/>
</dbReference>
<feature type="region of interest" description="Disordered" evidence="1">
    <location>
        <begin position="398"/>
        <end position="419"/>
    </location>
</feature>
<evidence type="ECO:0000256" key="1">
    <source>
        <dbReference type="SAM" id="MobiDB-lite"/>
    </source>
</evidence>
<dbReference type="KEGG" id="ccu:Ccur_01130"/>
<dbReference type="Gene3D" id="3.90.550.10">
    <property type="entry name" value="Spore Coat Polysaccharide Biosynthesis Protein SpsA, Chain A"/>
    <property type="match status" value="1"/>
</dbReference>
<dbReference type="eggNOG" id="COG1216">
    <property type="taxonomic scope" value="Bacteria"/>
</dbReference>
<evidence type="ECO:0000313" key="2">
    <source>
        <dbReference type="EMBL" id="ACU93846.1"/>
    </source>
</evidence>
<evidence type="ECO:0000313" key="3">
    <source>
        <dbReference type="Proteomes" id="UP000000954"/>
    </source>
</evidence>
<dbReference type="InterPro" id="IPR029044">
    <property type="entry name" value="Nucleotide-diphossugar_trans"/>
</dbReference>
<protein>
    <recommendedName>
        <fullName evidence="4">Glycosyltransferase</fullName>
    </recommendedName>
</protein>
<sequence length="428" mass="48727">MNPLLIIPTYVSARSQAKIAPVAETYDHMTPLQSPGELARCLKSLMHVQGVGQIAVLVVSETQVAAQAARKVRAICEQFPLLNTIVIGQVEESLIKQRFKQLNLTGLDEAISLHGYSAMRNLGLIVAGVFGFDSVVFIDDDEVVDDSEFLVKGMYGLGKLTRRGIPILAKSGYFLDKEGSVHSKRQDRWYDRFWMQGSAFNRWIDSALRGPRLSRSNHVCGGCLALHREAYRRVCFDPWIVRGEDLDYLLNLRMYGSDIWFDNQWHLRHLPPKTPSEGLRFRQDIYRWIYEFRKMEYSRTQIDLQQIKPSSLEPYPGPLLEPGITKRIKRTALLRSLARPDKAAYRRAARVATSEATVYAERCCSKYFEFQFIWPEAMHRIEDDGALRDALLQHATVGSDTSTRPVTDDQVGRIDPGATSEIRLNMAD</sequence>
<gene>
    <name evidence="2" type="ordered locus">Ccur_01130</name>
</gene>
<dbReference type="STRING" id="469378.Ccur_01130"/>
<dbReference type="EMBL" id="CP001682">
    <property type="protein sequence ID" value="ACU93846.1"/>
    <property type="molecule type" value="Genomic_DNA"/>
</dbReference>
<dbReference type="AlphaFoldDB" id="C7MLP0"/>
<keyword evidence="3" id="KW-1185">Reference proteome</keyword>